<reference evidence="3" key="1">
    <citation type="journal article" date="2023" name="Commun. Biol.">
        <title>Genome analysis of Parmales, the sister group of diatoms, reveals the evolutionary specialization of diatoms from phago-mixotrophs to photoautotrophs.</title>
        <authorList>
            <person name="Ban H."/>
            <person name="Sato S."/>
            <person name="Yoshikawa S."/>
            <person name="Yamada K."/>
            <person name="Nakamura Y."/>
            <person name="Ichinomiya M."/>
            <person name="Sato N."/>
            <person name="Blanc-Mathieu R."/>
            <person name="Endo H."/>
            <person name="Kuwata A."/>
            <person name="Ogata H."/>
        </authorList>
    </citation>
    <scope>NUCLEOTIDE SEQUENCE [LARGE SCALE GENOMIC DNA]</scope>
</reference>
<dbReference type="PANTHER" id="PTHR11319">
    <property type="entry name" value="G PROTEIN-COUPLED RECEPTOR-RELATED"/>
    <property type="match status" value="1"/>
</dbReference>
<feature type="transmembrane region" description="Helical" evidence="1">
    <location>
        <begin position="163"/>
        <end position="182"/>
    </location>
</feature>
<feature type="transmembrane region" description="Helical" evidence="1">
    <location>
        <begin position="84"/>
        <end position="102"/>
    </location>
</feature>
<evidence type="ECO:0000256" key="1">
    <source>
        <dbReference type="SAM" id="Phobius"/>
    </source>
</evidence>
<gene>
    <name evidence="2" type="ORF">TL16_g04757</name>
</gene>
<feature type="transmembrane region" description="Helical" evidence="1">
    <location>
        <begin position="194"/>
        <end position="212"/>
    </location>
</feature>
<proteinExistence type="predicted"/>
<keyword evidence="1" id="KW-0472">Membrane</keyword>
<sequence>MALSLLLLWTTALQLRNLDPYATNKLKSSRFSLFYGLTYLVFASTTTMTFTSFLCQTYGDDSTERLIADRSIDCNSDFYKNFEYLSYLMILVSIGITALYFYQLWKHREAIKNASKRDSDQSIQHINFLWRDYRPEMWWYEIYECFKRLNFTGMLVFFDPGSASQLCFSIILALISSLMYAYNQPFEKPEENTLAQTSTVSIFLTLLAGIMIKMKSALVEANETEFGFVLILVNTLI</sequence>
<evidence type="ECO:0000313" key="3">
    <source>
        <dbReference type="Proteomes" id="UP001162640"/>
    </source>
</evidence>
<dbReference type="AlphaFoldDB" id="A0A9W7E7A6"/>
<name>A0A9W7E7A6_9STRA</name>
<dbReference type="PANTHER" id="PTHR11319:SF35">
    <property type="entry name" value="OUTER MEMBRANE PROTEIN PMPC-RELATED"/>
    <property type="match status" value="1"/>
</dbReference>
<comment type="caution">
    <text evidence="2">The sequence shown here is derived from an EMBL/GenBank/DDBJ whole genome shotgun (WGS) entry which is preliminary data.</text>
</comment>
<accession>A0A9W7E7A6</accession>
<protein>
    <submittedName>
        <fullName evidence="2">Uncharacterized protein</fullName>
    </submittedName>
</protein>
<dbReference type="EMBL" id="BLQM01000133">
    <property type="protein sequence ID" value="GMH67730.1"/>
    <property type="molecule type" value="Genomic_DNA"/>
</dbReference>
<keyword evidence="1" id="KW-1133">Transmembrane helix</keyword>
<evidence type="ECO:0000313" key="2">
    <source>
        <dbReference type="EMBL" id="GMH67730.1"/>
    </source>
</evidence>
<keyword evidence="1" id="KW-0812">Transmembrane</keyword>
<dbReference type="Proteomes" id="UP001162640">
    <property type="component" value="Unassembled WGS sequence"/>
</dbReference>
<feature type="transmembrane region" description="Helical" evidence="1">
    <location>
        <begin position="34"/>
        <end position="55"/>
    </location>
</feature>
<organism evidence="2 3">
    <name type="scientific">Triparma laevis f. inornata</name>
    <dbReference type="NCBI Taxonomy" id="1714386"/>
    <lineage>
        <taxon>Eukaryota</taxon>
        <taxon>Sar</taxon>
        <taxon>Stramenopiles</taxon>
        <taxon>Ochrophyta</taxon>
        <taxon>Bolidophyceae</taxon>
        <taxon>Parmales</taxon>
        <taxon>Triparmaceae</taxon>
        <taxon>Triparma</taxon>
    </lineage>
</organism>